<keyword evidence="3" id="KW-1185">Reference proteome</keyword>
<proteinExistence type="inferred from homology"/>
<dbReference type="GO" id="GO:0015629">
    <property type="term" value="C:actin cytoskeleton"/>
    <property type="evidence" value="ECO:0007669"/>
    <property type="project" value="TreeGrafter"/>
</dbReference>
<dbReference type="PANTHER" id="PTHR47385">
    <property type="entry name" value="CALPONIN"/>
    <property type="match status" value="1"/>
</dbReference>
<feature type="non-terminal residue" evidence="2">
    <location>
        <position position="284"/>
    </location>
</feature>
<comment type="similarity">
    <text evidence="1">Belongs to the calponin family.</text>
</comment>
<dbReference type="EMBL" id="SEYY01024878">
    <property type="protein sequence ID" value="KAB7493825.1"/>
    <property type="molecule type" value="Genomic_DNA"/>
</dbReference>
<dbReference type="GO" id="GO:0007015">
    <property type="term" value="P:actin filament organization"/>
    <property type="evidence" value="ECO:0007669"/>
    <property type="project" value="TreeGrafter"/>
</dbReference>
<dbReference type="Proteomes" id="UP000326759">
    <property type="component" value="Unassembled WGS sequence"/>
</dbReference>
<gene>
    <name evidence="2" type="primary">Cnn3</name>
    <name evidence="2" type="ORF">Anas_08442</name>
</gene>
<accession>A0A5N5SI57</accession>
<organism evidence="2 3">
    <name type="scientific">Armadillidium nasatum</name>
    <dbReference type="NCBI Taxonomy" id="96803"/>
    <lineage>
        <taxon>Eukaryota</taxon>
        <taxon>Metazoa</taxon>
        <taxon>Ecdysozoa</taxon>
        <taxon>Arthropoda</taxon>
        <taxon>Crustacea</taxon>
        <taxon>Multicrustacea</taxon>
        <taxon>Malacostraca</taxon>
        <taxon>Eumalacostraca</taxon>
        <taxon>Peracarida</taxon>
        <taxon>Isopoda</taxon>
        <taxon>Oniscidea</taxon>
        <taxon>Crinocheta</taxon>
        <taxon>Armadillidiidae</taxon>
        <taxon>Armadillidium</taxon>
    </lineage>
</organism>
<dbReference type="Pfam" id="PF00402">
    <property type="entry name" value="Calponin"/>
    <property type="match status" value="2"/>
</dbReference>
<dbReference type="PANTHER" id="PTHR47385:SF5">
    <property type="entry name" value="TRANSGELIN"/>
    <property type="match status" value="1"/>
</dbReference>
<dbReference type="AlphaFoldDB" id="A0A5N5SI57"/>
<evidence type="ECO:0000313" key="2">
    <source>
        <dbReference type="EMBL" id="KAB7493825.1"/>
    </source>
</evidence>
<dbReference type="InterPro" id="IPR003096">
    <property type="entry name" value="SM22_calponin"/>
</dbReference>
<dbReference type="OrthoDB" id="21595at2759"/>
<sequence length="284" mass="31701">MECSFPLPTVLFIPTFVRERNLAAICVYFFSFIFNITVPAAEFTQLWIGIAKNIVVVDHHVIFYKCSHGPRCHTLSGLFTCNLPAQRFIRFSLTSQKKNFDGPVIGVKVADENRRHFSEAKLKESQKIIGLQYGTNKGASQAGMSAYGTGRQIIPGESQKIVDPASHKVIGLQSGSNKGASQSGMTPYGAQRQIIPDVLSPSVSYFNPLMSVFDDSEVEHGLDNLFTLESLGIKNIDEDMAKADILQVSEFNDNIVYKDKHYYVKLPWKENVDKVPSNFNVARK</sequence>
<evidence type="ECO:0000313" key="3">
    <source>
        <dbReference type="Proteomes" id="UP000326759"/>
    </source>
</evidence>
<reference evidence="2 3" key="1">
    <citation type="journal article" date="2019" name="PLoS Biol.">
        <title>Sex chromosomes control vertical transmission of feminizing Wolbachia symbionts in an isopod.</title>
        <authorList>
            <person name="Becking T."/>
            <person name="Chebbi M.A."/>
            <person name="Giraud I."/>
            <person name="Moumen B."/>
            <person name="Laverre T."/>
            <person name="Caubet Y."/>
            <person name="Peccoud J."/>
            <person name="Gilbert C."/>
            <person name="Cordaux R."/>
        </authorList>
    </citation>
    <scope>NUCLEOTIDE SEQUENCE [LARGE SCALE GENOMIC DNA]</scope>
    <source>
        <strain evidence="2">ANa2</strain>
        <tissue evidence="2">Whole body excluding digestive tract and cuticle</tissue>
    </source>
</reference>
<comment type="caution">
    <text evidence="2">The sequence shown here is derived from an EMBL/GenBank/DDBJ whole genome shotgun (WGS) entry which is preliminary data.</text>
</comment>
<protein>
    <submittedName>
        <fullName evidence="2">Calponin-3</fullName>
    </submittedName>
</protein>
<dbReference type="PRINTS" id="PR00888">
    <property type="entry name" value="SM22CALPONIN"/>
</dbReference>
<name>A0A5N5SI57_9CRUS</name>
<dbReference type="GO" id="GO:0051015">
    <property type="term" value="F:actin filament binding"/>
    <property type="evidence" value="ECO:0007669"/>
    <property type="project" value="TreeGrafter"/>
</dbReference>
<dbReference type="InterPro" id="IPR050606">
    <property type="entry name" value="Calponin-like"/>
</dbReference>
<dbReference type="PROSITE" id="PS51122">
    <property type="entry name" value="CALPONIN_2"/>
    <property type="match status" value="2"/>
</dbReference>
<dbReference type="PROSITE" id="PS01052">
    <property type="entry name" value="CALPONIN_1"/>
    <property type="match status" value="2"/>
</dbReference>
<evidence type="ECO:0000256" key="1">
    <source>
        <dbReference type="ARBA" id="ARBA00009631"/>
    </source>
</evidence>
<dbReference type="InterPro" id="IPR000557">
    <property type="entry name" value="Calponin_repeat"/>
</dbReference>